<dbReference type="PANTHER" id="PTHR22803">
    <property type="entry name" value="MANNOSE, PHOSPHOLIPASE, LECTIN RECEPTOR RELATED"/>
    <property type="match status" value="1"/>
</dbReference>
<name>A0A8J5JGL8_HOMAM</name>
<accession>A0A8J5JGL8</accession>
<reference evidence="4" key="1">
    <citation type="journal article" date="2021" name="Sci. Adv.">
        <title>The American lobster genome reveals insights on longevity, neural, and immune adaptations.</title>
        <authorList>
            <person name="Polinski J.M."/>
            <person name="Zimin A.V."/>
            <person name="Clark K.F."/>
            <person name="Kohn A.B."/>
            <person name="Sadowski N."/>
            <person name="Timp W."/>
            <person name="Ptitsyn A."/>
            <person name="Khanna P."/>
            <person name="Romanova D.Y."/>
            <person name="Williams P."/>
            <person name="Greenwood S.J."/>
            <person name="Moroz L.L."/>
            <person name="Walt D.R."/>
            <person name="Bodnar A.G."/>
        </authorList>
    </citation>
    <scope>NUCLEOTIDE SEQUENCE</scope>
    <source>
        <strain evidence="4">GMGI-L3</strain>
    </source>
</reference>
<keyword evidence="4" id="KW-0675">Receptor</keyword>
<feature type="domain" description="C-type lectin" evidence="3">
    <location>
        <begin position="191"/>
        <end position="307"/>
    </location>
</feature>
<feature type="domain" description="C-type lectin" evidence="3">
    <location>
        <begin position="841"/>
        <end position="913"/>
    </location>
</feature>
<dbReference type="InterPro" id="IPR018378">
    <property type="entry name" value="C-type_lectin_CS"/>
</dbReference>
<protein>
    <submittedName>
        <fullName evidence="4">Macrophage mannose receptor 1-like 9</fullName>
    </submittedName>
</protein>
<gene>
    <name evidence="4" type="primary">Mrc1-L9</name>
    <name evidence="4" type="ORF">Hamer_G006096</name>
</gene>
<feature type="domain" description="C-type lectin" evidence="3">
    <location>
        <begin position="718"/>
        <end position="836"/>
    </location>
</feature>
<dbReference type="InterPro" id="IPR016187">
    <property type="entry name" value="CTDL_fold"/>
</dbReference>
<feature type="domain" description="C-type lectin" evidence="3">
    <location>
        <begin position="474"/>
        <end position="570"/>
    </location>
</feature>
<keyword evidence="5" id="KW-1185">Reference proteome</keyword>
<feature type="domain" description="C-type lectin" evidence="3">
    <location>
        <begin position="1198"/>
        <end position="1318"/>
    </location>
</feature>
<evidence type="ECO:0000256" key="2">
    <source>
        <dbReference type="SAM" id="MobiDB-lite"/>
    </source>
</evidence>
<feature type="domain" description="C-type lectin" evidence="3">
    <location>
        <begin position="57"/>
        <end position="173"/>
    </location>
</feature>
<dbReference type="Gene3D" id="3.10.100.10">
    <property type="entry name" value="Mannose-Binding Protein A, subunit A"/>
    <property type="match status" value="13"/>
</dbReference>
<sequence length="1812" mass="204179">MEEWGTLQKMKTLWSTTKRHRYQHYMRKICEIMLKFLFHACGVLLAQCPDGWQLWEGTNQCYILLTRPDTNTFDDSITLCRVRGGDLLSIPDKATKNWLRKILSATQLEGQDAYTWVGARLVNDSWVWVDTEEPVDNEMLPWDDGSDGKCAAFTTSSTLIKLSCSLRLNLVCHRPLGVPEACDHSKGWNQIGDFCYKSSGDTASWAVGRRGCVEQEANLLTITGGQEQQHAYDFALSLHDKVWIGLAETKHPGEWRWSDGTKVNFTHWSHAQPVSLGGFGAAVVNNVDIDGRWEVERVTDNYHYICKKKTGGCVAGWEEFAGACYYFITGNDDFLVWEDAKASCEDIGASLVVLETQDEDIFIRGHIPETESIWLGLYSKPKEEFYWMNGATIASYNFSFMKQEDTRIALSSNSSKCVFFQVSVWDKGLQKNSSWVPVDCQEAKFYACEVPAGTSLSLAPPSVDVHCPRGWLKYQGHCYLPSYQQVTWSEARESCEEFGADLTSVLTWQEQDFIHNQQAASGWIGLQQKLSDRNWEWSDSSPVSITNWENELPCGPGWTENPLTGECYYLVLEELTFHDASQHCRHHLQQQEIEKGSDDIPHLVSLTTIQEQLFVSSQVVNQHIGQTSLWLGLRNDYMDGNRWLDGSPVVYFNWDSRAPIGPLTDFCIEMYTGSGKWNDVSCEQRLIFICEKKAKKYTPPQTLPPPPEAQCPGGWRSWNHHCYYFSSDPVSWHQARAWCQDYLGSDLVSVTSKAENSFILGEVFRAKQDVWLGLYADGNTRSWSWVDGSNINRYHNWLGSHSATHGQCGELRADGTLLEGFWVPASCNTEKVFICKTTTDSLIPKIGGNTWLGLTYDLLTSTWVWVDGRKNDYTNWNIGEPLHEGEDRCVELLSAQGKWTSLLCDNSRTFVCQLRAAHSISCEDGWIPFNDYCYWYSGSGNASTTLTFNDAHDNCRSRDASLASIHSDPENQLAFSLLDKYDPQDVFLGLSDDGHQEQLSWLDGSSLSYTNWHQFNSNREYSRNDYDITTPSTPPPTAPVWPCVGDWMLINDRCYKVFLETTTWARGEALCLSYSGHLTSVGSRGEEDNIKRVLEMTLLEQTHPLIWVGLHLDGESGHVWSDGTAVQYVRWGIEQPDSHRGQLRCGTAYTSTLMLADADCYTFLPFICEAPQGMKHPTSPLTKSPDVLCDGDTSWLLFGDQCYRFFSASYDNPETWRSSRLRCREQGGELASIHTNEENYWILSKILGLSDEMVWVGGRSVLDSGYQWLDNTTFDFDNWARGEPNNILGQEDCIVLYSQQEGRWGDRSCDTLAGSICKRRHGTNPSTPAVTTATPLGHCLQGWLHSGSKCLKFSKEKKTFDGAVEACTSPSKLASIHSPQEQAFLTAVLGDLGTNVWLGLRNNQSFHWKDNTSVTYTSWAPGEPNGIDGEEGCVEASHVTGLWSDVPCTSTRGYVCMVDTDSHLMTEAPYTTCASPFSLYIAYNGACYHPHSTYKTWKEAETTCKDEGAHLVSVSEPTEGAFLWMLAKNHNFTQTWLGLHYSYDNSRFLWSDSTPTTYTNWGMSQPNTSLTNHACVWLNSMGGLWYSQLCDDLRPFVCKYKNGKVFPKTDKMWLKNGMMWPKKVSVISHDPPATGRCPDARWLDLGNGFCYLVSQYKQPWDEARRTCVLENSNLASMHSEAEMIAVTVAIHGITDPLWIGLVKEEHGYGWSDRSGVDYVNWGVDEPGGGTDEGCVLVYTQTGSWSDTHCSTAAHYLCKTLKIQMKEVTNPPVPGPFTPQSPTTPPGPESDKDSVDLHRTYRTASLNSSSTIN</sequence>
<feature type="domain" description="C-type lectin" evidence="3">
    <location>
        <begin position="563"/>
        <end position="691"/>
    </location>
</feature>
<dbReference type="SMART" id="SM00034">
    <property type="entry name" value="CLECT"/>
    <property type="match status" value="12"/>
</dbReference>
<feature type="compositionally biased region" description="Basic and acidic residues" evidence="2">
    <location>
        <begin position="1788"/>
        <end position="1798"/>
    </location>
</feature>
<evidence type="ECO:0000313" key="5">
    <source>
        <dbReference type="Proteomes" id="UP000747542"/>
    </source>
</evidence>
<feature type="compositionally biased region" description="Pro residues" evidence="2">
    <location>
        <begin position="1770"/>
        <end position="1787"/>
    </location>
</feature>
<dbReference type="PRINTS" id="PR01504">
    <property type="entry name" value="PNCREATITSAP"/>
</dbReference>
<feature type="domain" description="C-type lectin" evidence="3">
    <location>
        <begin position="1646"/>
        <end position="1758"/>
    </location>
</feature>
<evidence type="ECO:0000259" key="3">
    <source>
        <dbReference type="PROSITE" id="PS50041"/>
    </source>
</evidence>
<dbReference type="Proteomes" id="UP000747542">
    <property type="component" value="Unassembled WGS sequence"/>
</dbReference>
<dbReference type="InterPro" id="IPR016186">
    <property type="entry name" value="C-type_lectin-like/link_sf"/>
</dbReference>
<dbReference type="EMBL" id="JAHLQT010039184">
    <property type="protein sequence ID" value="KAG7156359.1"/>
    <property type="molecule type" value="Genomic_DNA"/>
</dbReference>
<feature type="compositionally biased region" description="Polar residues" evidence="2">
    <location>
        <begin position="1801"/>
        <end position="1812"/>
    </location>
</feature>
<evidence type="ECO:0000313" key="4">
    <source>
        <dbReference type="EMBL" id="KAG7156359.1"/>
    </source>
</evidence>
<keyword evidence="1" id="KW-1015">Disulfide bond</keyword>
<dbReference type="SUPFAM" id="SSF56436">
    <property type="entry name" value="C-type lectin-like"/>
    <property type="match status" value="13"/>
</dbReference>
<feature type="domain" description="C-type lectin" evidence="3">
    <location>
        <begin position="320"/>
        <end position="449"/>
    </location>
</feature>
<feature type="domain" description="C-type lectin" evidence="3">
    <location>
        <begin position="1346"/>
        <end position="1457"/>
    </location>
</feature>
<comment type="caution">
    <text evidence="4">The sequence shown here is derived from an EMBL/GenBank/DDBJ whole genome shotgun (WGS) entry which is preliminary data.</text>
</comment>
<dbReference type="InterPro" id="IPR050111">
    <property type="entry name" value="C-type_lectin/snaclec_domain"/>
</dbReference>
<dbReference type="PROSITE" id="PS00615">
    <property type="entry name" value="C_TYPE_LECTIN_1"/>
    <property type="match status" value="3"/>
</dbReference>
<feature type="domain" description="C-type lectin" evidence="3">
    <location>
        <begin position="929"/>
        <end position="1047"/>
    </location>
</feature>
<dbReference type="Pfam" id="PF00059">
    <property type="entry name" value="Lectin_C"/>
    <property type="match status" value="13"/>
</dbReference>
<dbReference type="PROSITE" id="PS50041">
    <property type="entry name" value="C_TYPE_LECTIN_2"/>
    <property type="match status" value="13"/>
</dbReference>
<feature type="domain" description="C-type lectin" evidence="3">
    <location>
        <begin position="1050"/>
        <end position="1169"/>
    </location>
</feature>
<organism evidence="4 5">
    <name type="scientific">Homarus americanus</name>
    <name type="common">American lobster</name>
    <dbReference type="NCBI Taxonomy" id="6706"/>
    <lineage>
        <taxon>Eukaryota</taxon>
        <taxon>Metazoa</taxon>
        <taxon>Ecdysozoa</taxon>
        <taxon>Arthropoda</taxon>
        <taxon>Crustacea</taxon>
        <taxon>Multicrustacea</taxon>
        <taxon>Malacostraca</taxon>
        <taxon>Eumalacostraca</taxon>
        <taxon>Eucarida</taxon>
        <taxon>Decapoda</taxon>
        <taxon>Pleocyemata</taxon>
        <taxon>Astacidea</taxon>
        <taxon>Nephropoidea</taxon>
        <taxon>Nephropidae</taxon>
        <taxon>Homarus</taxon>
    </lineage>
</organism>
<feature type="region of interest" description="Disordered" evidence="2">
    <location>
        <begin position="1768"/>
        <end position="1812"/>
    </location>
</feature>
<feature type="domain" description="C-type lectin" evidence="3">
    <location>
        <begin position="1483"/>
        <end position="1599"/>
    </location>
</feature>
<dbReference type="CDD" id="cd00037">
    <property type="entry name" value="CLECT"/>
    <property type="match status" value="11"/>
</dbReference>
<dbReference type="InterPro" id="IPR001304">
    <property type="entry name" value="C-type_lectin-like"/>
</dbReference>
<proteinExistence type="predicted"/>
<evidence type="ECO:0000256" key="1">
    <source>
        <dbReference type="ARBA" id="ARBA00023157"/>
    </source>
</evidence>